<reference evidence="11 12" key="1">
    <citation type="submission" date="2020-08" db="EMBL/GenBank/DDBJ databases">
        <title>Bridging the membrane lipid divide: bacteria of the FCB group superphylum have the potential to synthesize archaeal ether lipids.</title>
        <authorList>
            <person name="Villanueva L."/>
            <person name="Von Meijenfeldt F.A.B."/>
            <person name="Westbye A.B."/>
            <person name="Yadav S."/>
            <person name="Hopmans E.C."/>
            <person name="Dutilh B.E."/>
            <person name="Sinninghe Damste J.S."/>
        </authorList>
    </citation>
    <scope>NUCLEOTIDE SEQUENCE [LARGE SCALE GENOMIC DNA]</scope>
    <source>
        <strain evidence="11">NIOZ-UU82</strain>
    </source>
</reference>
<proteinExistence type="predicted"/>
<evidence type="ECO:0000259" key="10">
    <source>
        <dbReference type="PROSITE" id="PS51779"/>
    </source>
</evidence>
<dbReference type="InterPro" id="IPR013685">
    <property type="entry name" value="POTRA_FtsQ_type"/>
</dbReference>
<evidence type="ECO:0000256" key="9">
    <source>
        <dbReference type="SAM" id="Phobius"/>
    </source>
</evidence>
<dbReference type="Gene3D" id="3.10.20.310">
    <property type="entry name" value="membrane protein fhac"/>
    <property type="match status" value="1"/>
</dbReference>
<dbReference type="InterPro" id="IPR026579">
    <property type="entry name" value="FtsQ"/>
</dbReference>
<evidence type="ECO:0000256" key="1">
    <source>
        <dbReference type="ARBA" id="ARBA00004370"/>
    </source>
</evidence>
<dbReference type="Proteomes" id="UP000603545">
    <property type="component" value="Unassembled WGS sequence"/>
</dbReference>
<sequence length="278" mass="31748">MRQNYYKNSLAKRRAKVIRRITSCFKIMAVVSLMTAMSIIFIFGYDLLTQCDYFMANSVIVDGTNRLSKNQIIKHSRIDAGINIFSINLSATRKRLLAHPWIADAEVRRELPDGINIRIKEHKPLAIIDLGRKFLINDHGEIFKELVASDPGNLPVIIGLEFSDLDVSGKFRSIPFNAVMDVLQLGRKSGSIIPNRLLKVIKVDREIGITLYAFNGIKAIRLGYNNYPDKYEKLKNVLFYMEKGDMFSDFDTIDLNNLDRIVVNPVRIESPAMDYKEA</sequence>
<evidence type="ECO:0000313" key="12">
    <source>
        <dbReference type="Proteomes" id="UP000603545"/>
    </source>
</evidence>
<dbReference type="InterPro" id="IPR005548">
    <property type="entry name" value="Cell_div_FtsQ/DivIB_C"/>
</dbReference>
<protein>
    <submittedName>
        <fullName evidence="11">FtsQ-type POTRA domain-containing protein</fullName>
    </submittedName>
</protein>
<gene>
    <name evidence="11" type="ORF">H8E80_01215</name>
</gene>
<dbReference type="Pfam" id="PF03799">
    <property type="entry name" value="FtsQ_DivIB_C"/>
    <property type="match status" value="1"/>
</dbReference>
<evidence type="ECO:0000313" key="11">
    <source>
        <dbReference type="EMBL" id="MBC8198655.1"/>
    </source>
</evidence>
<evidence type="ECO:0000256" key="5">
    <source>
        <dbReference type="ARBA" id="ARBA00022692"/>
    </source>
</evidence>
<evidence type="ECO:0000256" key="6">
    <source>
        <dbReference type="ARBA" id="ARBA00022989"/>
    </source>
</evidence>
<dbReference type="GO" id="GO:0016020">
    <property type="term" value="C:membrane"/>
    <property type="evidence" value="ECO:0007669"/>
    <property type="project" value="UniProtKB-SubCell"/>
</dbReference>
<feature type="transmembrane region" description="Helical" evidence="9">
    <location>
        <begin position="21"/>
        <end position="45"/>
    </location>
</feature>
<dbReference type="GO" id="GO:0090529">
    <property type="term" value="P:cell septum assembly"/>
    <property type="evidence" value="ECO:0007669"/>
    <property type="project" value="InterPro"/>
</dbReference>
<keyword evidence="5 9" id="KW-0812">Transmembrane</keyword>
<evidence type="ECO:0000256" key="7">
    <source>
        <dbReference type="ARBA" id="ARBA00023136"/>
    </source>
</evidence>
<evidence type="ECO:0000256" key="3">
    <source>
        <dbReference type="ARBA" id="ARBA00022519"/>
    </source>
</evidence>
<dbReference type="PANTHER" id="PTHR35851">
    <property type="entry name" value="CELL DIVISION PROTEIN FTSQ"/>
    <property type="match status" value="1"/>
</dbReference>
<evidence type="ECO:0000256" key="4">
    <source>
        <dbReference type="ARBA" id="ARBA00022618"/>
    </source>
</evidence>
<keyword evidence="4" id="KW-0132">Cell division</keyword>
<dbReference type="EMBL" id="JACNLL010000017">
    <property type="protein sequence ID" value="MBC8198655.1"/>
    <property type="molecule type" value="Genomic_DNA"/>
</dbReference>
<organism evidence="11 12">
    <name type="scientific">Candidatus Desulfaltia bathyphila</name>
    <dbReference type="NCBI Taxonomy" id="2841697"/>
    <lineage>
        <taxon>Bacteria</taxon>
        <taxon>Pseudomonadati</taxon>
        <taxon>Thermodesulfobacteriota</taxon>
        <taxon>Desulfobacteria</taxon>
        <taxon>Desulfobacterales</taxon>
        <taxon>Desulfobacterales incertae sedis</taxon>
        <taxon>Candidatus Desulfaltia</taxon>
    </lineage>
</organism>
<evidence type="ECO:0000256" key="8">
    <source>
        <dbReference type="ARBA" id="ARBA00023306"/>
    </source>
</evidence>
<accession>A0A8J6N4P5</accession>
<evidence type="ECO:0000256" key="2">
    <source>
        <dbReference type="ARBA" id="ARBA00022475"/>
    </source>
</evidence>
<keyword evidence="2" id="KW-1003">Cell membrane</keyword>
<dbReference type="InterPro" id="IPR034746">
    <property type="entry name" value="POTRA"/>
</dbReference>
<name>A0A8J6N4P5_9BACT</name>
<keyword evidence="7 9" id="KW-0472">Membrane</keyword>
<dbReference type="PROSITE" id="PS51779">
    <property type="entry name" value="POTRA"/>
    <property type="match status" value="1"/>
</dbReference>
<comment type="subcellular location">
    <subcellularLocation>
        <location evidence="1">Membrane</location>
    </subcellularLocation>
</comment>
<dbReference type="AlphaFoldDB" id="A0A8J6N4P5"/>
<dbReference type="Pfam" id="PF08478">
    <property type="entry name" value="POTRA_1"/>
    <property type="match status" value="1"/>
</dbReference>
<keyword evidence="3" id="KW-0997">Cell inner membrane</keyword>
<keyword evidence="8" id="KW-0131">Cell cycle</keyword>
<feature type="domain" description="POTRA" evidence="10">
    <location>
        <begin position="54"/>
        <end position="122"/>
    </location>
</feature>
<comment type="caution">
    <text evidence="11">The sequence shown here is derived from an EMBL/GenBank/DDBJ whole genome shotgun (WGS) entry which is preliminary data.</text>
</comment>
<dbReference type="PANTHER" id="PTHR35851:SF1">
    <property type="entry name" value="CELL DIVISION PROTEIN FTSQ"/>
    <property type="match status" value="1"/>
</dbReference>
<keyword evidence="6 9" id="KW-1133">Transmembrane helix</keyword>